<dbReference type="AlphaFoldDB" id="A0A4Q7NY91"/>
<feature type="domain" description="AB hydrolase-1" evidence="1">
    <location>
        <begin position="22"/>
        <end position="240"/>
    </location>
</feature>
<dbReference type="InterPro" id="IPR050266">
    <property type="entry name" value="AB_hydrolase_sf"/>
</dbReference>
<reference evidence="2 3" key="1">
    <citation type="submission" date="2019-02" db="EMBL/GenBank/DDBJ databases">
        <title>Genomic Encyclopedia of Type Strains, Phase IV (KMG-IV): sequencing the most valuable type-strain genomes for metagenomic binning, comparative biology and taxonomic classification.</title>
        <authorList>
            <person name="Goeker M."/>
        </authorList>
    </citation>
    <scope>NUCLEOTIDE SEQUENCE [LARGE SCALE GENOMIC DNA]</scope>
    <source>
        <strain evidence="2 3">DSM 29486</strain>
    </source>
</reference>
<evidence type="ECO:0000259" key="1">
    <source>
        <dbReference type="Pfam" id="PF12697"/>
    </source>
</evidence>
<dbReference type="SUPFAM" id="SSF53474">
    <property type="entry name" value="alpha/beta-Hydrolases"/>
    <property type="match status" value="1"/>
</dbReference>
<gene>
    <name evidence="2" type="ORF">EV209_3110</name>
</gene>
<dbReference type="EMBL" id="SGXF01000009">
    <property type="protein sequence ID" value="RZS92396.1"/>
    <property type="molecule type" value="Genomic_DNA"/>
</dbReference>
<evidence type="ECO:0000313" key="3">
    <source>
        <dbReference type="Proteomes" id="UP000292927"/>
    </source>
</evidence>
<evidence type="ECO:0000313" key="2">
    <source>
        <dbReference type="EMBL" id="RZS92396.1"/>
    </source>
</evidence>
<dbReference type="PANTHER" id="PTHR43798">
    <property type="entry name" value="MONOACYLGLYCEROL LIPASE"/>
    <property type="match status" value="1"/>
</dbReference>
<dbReference type="Pfam" id="PF12697">
    <property type="entry name" value="Abhydrolase_6"/>
    <property type="match status" value="1"/>
</dbReference>
<proteinExistence type="predicted"/>
<dbReference type="InterPro" id="IPR029058">
    <property type="entry name" value="AB_hydrolase_fold"/>
</dbReference>
<dbReference type="OrthoDB" id="9776303at2"/>
<dbReference type="Gene3D" id="3.40.50.1820">
    <property type="entry name" value="alpha/beta hydrolase"/>
    <property type="match status" value="1"/>
</dbReference>
<comment type="caution">
    <text evidence="2">The sequence shown here is derived from an EMBL/GenBank/DDBJ whole genome shotgun (WGS) entry which is preliminary data.</text>
</comment>
<sequence length="248" mass="28103">MSYFYYQSQKIYYSEAGSGKPVLFLHGNTASSRMFEFLRPLYEEQFHVILMNFLGHGKSDRLEKFPPDLWMEEARQATALLEHLNLGRVSLAGTSGGAWVALNTALERPDLVEKVVADSFDGRTLAESFVQNLLQERTNAKQDEMGVGFYQWCQGADWERVVDLDTEALIRCAAEKLPLFSKPLRGLRVPLLLMGSEEDEMVREDFREEYRAIAAETGAEVILFPTGKHPAILSNAEQAAEIICRFLK</sequence>
<accession>A0A4Q7NY91</accession>
<name>A0A4Q7NY91_9FIRM</name>
<organism evidence="2 3">
    <name type="scientific">Cuneatibacter caecimuris</name>
    <dbReference type="NCBI Taxonomy" id="1796618"/>
    <lineage>
        <taxon>Bacteria</taxon>
        <taxon>Bacillati</taxon>
        <taxon>Bacillota</taxon>
        <taxon>Clostridia</taxon>
        <taxon>Lachnospirales</taxon>
        <taxon>Lachnospiraceae</taxon>
        <taxon>Cuneatibacter</taxon>
    </lineage>
</organism>
<dbReference type="RefSeq" id="WP_130436337.1">
    <property type="nucleotide sequence ID" value="NZ_SGXF01000009.1"/>
</dbReference>
<keyword evidence="3" id="KW-1185">Reference proteome</keyword>
<protein>
    <submittedName>
        <fullName evidence="2">Pimeloyl-ACP methyl ester carboxylesterase</fullName>
    </submittedName>
</protein>
<dbReference type="Proteomes" id="UP000292927">
    <property type="component" value="Unassembled WGS sequence"/>
</dbReference>
<dbReference type="InterPro" id="IPR000073">
    <property type="entry name" value="AB_hydrolase_1"/>
</dbReference>